<organism evidence="1 3">
    <name type="scientific">Flagellimonas aequoris</name>
    <dbReference type="NCBI Taxonomy" id="2306997"/>
    <lineage>
        <taxon>Bacteria</taxon>
        <taxon>Pseudomonadati</taxon>
        <taxon>Bacteroidota</taxon>
        <taxon>Flavobacteriia</taxon>
        <taxon>Flavobacteriales</taxon>
        <taxon>Flavobacteriaceae</taxon>
        <taxon>Flagellimonas</taxon>
    </lineage>
</organism>
<dbReference type="Proteomes" id="UP000284189">
    <property type="component" value="Unassembled WGS sequence"/>
</dbReference>
<accession>A0A418NB64</accession>
<keyword evidence="4" id="KW-1185">Reference proteome</keyword>
<proteinExistence type="predicted"/>
<dbReference type="OrthoDB" id="9984023at2"/>
<evidence type="ECO:0000313" key="1">
    <source>
        <dbReference type="EMBL" id="RIV73183.1"/>
    </source>
</evidence>
<sequence length="153" mass="17824">MNMSKQAKKAKLLDFDFVGEEHFSLEDMLHNAYLEGKKDFQKELVQKLQKGLQHSAVTSSLFKEKLKDAEITVKDMFLRIVDFSDFECLVVIDDPDYYDKDKRWKAYGISRNINENIDDININFSLMPFSEEMSKDTMISEGFCYKYAGNSEA</sequence>
<dbReference type="RefSeq" id="WP_147378514.1">
    <property type="nucleotide sequence ID" value="NZ_QXFJ01000009.1"/>
</dbReference>
<evidence type="ECO:0000313" key="4">
    <source>
        <dbReference type="Proteomes" id="UP000321528"/>
    </source>
</evidence>
<dbReference type="EMBL" id="QXFJ01000009">
    <property type="protein sequence ID" value="RIV73183.1"/>
    <property type="molecule type" value="Genomic_DNA"/>
</dbReference>
<gene>
    <name evidence="1" type="ORF">D2U88_03315</name>
    <name evidence="2" type="ORF">FQ019_03290</name>
</gene>
<reference evidence="2 4" key="2">
    <citation type="submission" date="2019-07" db="EMBL/GenBank/DDBJ databases">
        <title>Draft genome of two Muricauda strains isolated from deep sea.</title>
        <authorList>
            <person name="Sun C."/>
        </authorList>
    </citation>
    <scope>NUCLEOTIDE SEQUENCE [LARGE SCALE GENOMIC DNA]</scope>
    <source>
        <strain evidence="2 4">NH166</strain>
    </source>
</reference>
<dbReference type="Proteomes" id="UP000321528">
    <property type="component" value="Unassembled WGS sequence"/>
</dbReference>
<reference evidence="1 3" key="1">
    <citation type="submission" date="2018-08" db="EMBL/GenBank/DDBJ databases">
        <title>Proposal of Muricauda 72 sp.nov. and Muricauda NH166 sp.nov., isolated from seawater.</title>
        <authorList>
            <person name="Cheng H."/>
            <person name="Wu Y.-H."/>
            <person name="Guo L.-L."/>
            <person name="Xu X.-W."/>
        </authorList>
    </citation>
    <scope>NUCLEOTIDE SEQUENCE [LARGE SCALE GENOMIC DNA]</scope>
    <source>
        <strain evidence="1 3">NH166</strain>
    </source>
</reference>
<comment type="caution">
    <text evidence="1">The sequence shown here is derived from an EMBL/GenBank/DDBJ whole genome shotgun (WGS) entry which is preliminary data.</text>
</comment>
<dbReference type="AlphaFoldDB" id="A0A418NB64"/>
<evidence type="ECO:0000313" key="2">
    <source>
        <dbReference type="EMBL" id="TXK06994.1"/>
    </source>
</evidence>
<protein>
    <submittedName>
        <fullName evidence="1">Uncharacterized protein</fullName>
    </submittedName>
</protein>
<dbReference type="EMBL" id="VNWL01000008">
    <property type="protein sequence ID" value="TXK06994.1"/>
    <property type="molecule type" value="Genomic_DNA"/>
</dbReference>
<evidence type="ECO:0000313" key="3">
    <source>
        <dbReference type="Proteomes" id="UP000284189"/>
    </source>
</evidence>
<name>A0A418NB64_9FLAO</name>